<keyword evidence="4" id="KW-1185">Reference proteome</keyword>
<dbReference type="PANTHER" id="PTHR36694:SF11">
    <property type="entry name" value="LP21121P-RELATED"/>
    <property type="match status" value="1"/>
</dbReference>
<name>A0A553NU10_TIGCA</name>
<dbReference type="AlphaFoldDB" id="A0A553NU10"/>
<dbReference type="EMBL" id="VCGU01000010">
    <property type="protein sequence ID" value="TRY68919.1"/>
    <property type="molecule type" value="Genomic_DNA"/>
</dbReference>
<feature type="compositionally biased region" description="Polar residues" evidence="1">
    <location>
        <begin position="229"/>
        <end position="239"/>
    </location>
</feature>
<reference evidence="3 4" key="1">
    <citation type="journal article" date="2018" name="Nat. Ecol. Evol.">
        <title>Genomic signatures of mitonuclear coevolution across populations of Tigriopus californicus.</title>
        <authorList>
            <person name="Barreto F.S."/>
            <person name="Watson E.T."/>
            <person name="Lima T.G."/>
            <person name="Willett C.S."/>
            <person name="Edmands S."/>
            <person name="Li W."/>
            <person name="Burton R.S."/>
        </authorList>
    </citation>
    <scope>NUCLEOTIDE SEQUENCE [LARGE SCALE GENOMIC DNA]</scope>
    <source>
        <strain evidence="3 4">San Diego</strain>
    </source>
</reference>
<dbReference type="Proteomes" id="UP000318571">
    <property type="component" value="Chromosome 1"/>
</dbReference>
<feature type="transmembrane region" description="Helical" evidence="2">
    <location>
        <begin position="20"/>
        <end position="39"/>
    </location>
</feature>
<sequence length="257" mass="28496">MAVMKTFCGCMTTRSGAMTVLLLFLGAYLAGIILCSIQLSGDEFHNWYNTEIAKDESNCLTGEHKDSWWCHLIQDTKSDINAVLIVGIILCSLLFLGVILAIFGISKGNAWLMVPWISMKFAVLMIGAVLFGLSIILMSVYWPVNEDSSSIIAVGIIGSATTAFLFYVWLCVVSHFQLLRELDKLGLSSLEHVEPFHNEDGDTIVDENEDDYPTKSNLDNPSDEAYNPQDENPTLTDTVSLEDAVIDDFEVAEKHIE</sequence>
<feature type="region of interest" description="Disordered" evidence="1">
    <location>
        <begin position="198"/>
        <end position="239"/>
    </location>
</feature>
<accession>A0A553NU10</accession>
<evidence type="ECO:0000256" key="2">
    <source>
        <dbReference type="SAM" id="Phobius"/>
    </source>
</evidence>
<evidence type="ECO:0000313" key="4">
    <source>
        <dbReference type="Proteomes" id="UP000318571"/>
    </source>
</evidence>
<gene>
    <name evidence="3" type="ORF">TCAL_05221</name>
</gene>
<proteinExistence type="predicted"/>
<organism evidence="3 4">
    <name type="scientific">Tigriopus californicus</name>
    <name type="common">Marine copepod</name>
    <dbReference type="NCBI Taxonomy" id="6832"/>
    <lineage>
        <taxon>Eukaryota</taxon>
        <taxon>Metazoa</taxon>
        <taxon>Ecdysozoa</taxon>
        <taxon>Arthropoda</taxon>
        <taxon>Crustacea</taxon>
        <taxon>Multicrustacea</taxon>
        <taxon>Hexanauplia</taxon>
        <taxon>Copepoda</taxon>
        <taxon>Harpacticoida</taxon>
        <taxon>Harpacticidae</taxon>
        <taxon>Tigriopus</taxon>
    </lineage>
</organism>
<feature type="compositionally biased region" description="Acidic residues" evidence="1">
    <location>
        <begin position="201"/>
        <end position="211"/>
    </location>
</feature>
<keyword evidence="2" id="KW-0812">Transmembrane</keyword>
<keyword evidence="2" id="KW-0472">Membrane</keyword>
<evidence type="ECO:0000256" key="1">
    <source>
        <dbReference type="SAM" id="MobiDB-lite"/>
    </source>
</evidence>
<keyword evidence="2" id="KW-1133">Transmembrane helix</keyword>
<comment type="caution">
    <text evidence="3">The sequence shown here is derived from an EMBL/GenBank/DDBJ whole genome shotgun (WGS) entry which is preliminary data.</text>
</comment>
<feature type="transmembrane region" description="Helical" evidence="2">
    <location>
        <begin position="117"/>
        <end position="144"/>
    </location>
</feature>
<evidence type="ECO:0000313" key="3">
    <source>
        <dbReference type="EMBL" id="TRY68919.1"/>
    </source>
</evidence>
<feature type="transmembrane region" description="Helical" evidence="2">
    <location>
        <begin position="150"/>
        <end position="172"/>
    </location>
</feature>
<protein>
    <submittedName>
        <fullName evidence="3">Uncharacterized protein</fullName>
    </submittedName>
</protein>
<dbReference type="PANTHER" id="PTHR36694">
    <property type="entry name" value="PASIFLORA 1, ISOFORM A-RELATED"/>
    <property type="match status" value="1"/>
</dbReference>
<feature type="transmembrane region" description="Helical" evidence="2">
    <location>
        <begin position="82"/>
        <end position="105"/>
    </location>
</feature>